<dbReference type="EMBL" id="CP072455">
    <property type="protein sequence ID" value="QTL38285.1"/>
    <property type="molecule type" value="Genomic_DNA"/>
</dbReference>
<gene>
    <name evidence="2" type="ORF">HGO23_10080</name>
</gene>
<evidence type="ECO:0000256" key="1">
    <source>
        <dbReference type="SAM" id="Coils"/>
    </source>
</evidence>
<keyword evidence="3" id="KW-1185">Reference proteome</keyword>
<reference evidence="2 3" key="1">
    <citation type="submission" date="2021-03" db="EMBL/GenBank/DDBJ databases">
        <title>Complete Genome Sequence Data of Xenorhabdus budapestensis strain C72, a Candidate Biological Control Agent, from China.</title>
        <authorList>
            <person name="LI B."/>
            <person name="WANG S."/>
            <person name="QIU D."/>
        </authorList>
    </citation>
    <scope>NUCLEOTIDE SEQUENCE [LARGE SCALE GENOMIC DNA]</scope>
    <source>
        <strain evidence="2 3">C-7-2</strain>
    </source>
</reference>
<organism evidence="2 3">
    <name type="scientific">Xenorhabdus budapestensis</name>
    <dbReference type="NCBI Taxonomy" id="290110"/>
    <lineage>
        <taxon>Bacteria</taxon>
        <taxon>Pseudomonadati</taxon>
        <taxon>Pseudomonadota</taxon>
        <taxon>Gammaproteobacteria</taxon>
        <taxon>Enterobacterales</taxon>
        <taxon>Morganellaceae</taxon>
        <taxon>Xenorhabdus</taxon>
    </lineage>
</organism>
<dbReference type="Proteomes" id="UP000665047">
    <property type="component" value="Chromosome"/>
</dbReference>
<feature type="coiled-coil region" evidence="1">
    <location>
        <begin position="279"/>
        <end position="306"/>
    </location>
</feature>
<evidence type="ECO:0000313" key="2">
    <source>
        <dbReference type="EMBL" id="QTL38285.1"/>
    </source>
</evidence>
<protein>
    <submittedName>
        <fullName evidence="2">Uncharacterized protein</fullName>
    </submittedName>
</protein>
<evidence type="ECO:0000313" key="3">
    <source>
        <dbReference type="Proteomes" id="UP000665047"/>
    </source>
</evidence>
<accession>A0ABX7VFU2</accession>
<keyword evidence="1" id="KW-0175">Coiled coil</keyword>
<name>A0ABX7VFU2_XENBU</name>
<proteinExistence type="predicted"/>
<dbReference type="RefSeq" id="WP_209026531.1">
    <property type="nucleotide sequence ID" value="NZ_CP072455.1"/>
</dbReference>
<sequence length="475" mass="53605">MLYSVKRHFIFFFLIFIILFPPFYYAYANPVVLLARTGIGVGLARVIANRAAAVAANDGVYLSLVSNTSRSISSTLLKRISSKISDKSVYKTVGGALNWAGVGYGIGTINENSFVSDDIKVATTGKKREDGRYDVSVDGKNYISDFEPSPDTPFFITINTTENGDVIISDSENKLYPFYTYFNKKRIHGHDWSNIALSYFYQYKKSNSTKICGLGRVSCNVDSPSVKRISKQMNYVTIGYVGTYLESQGFYKKGDSGHFEFNVNIYANSNFSDIPKNPEQQINEVKEQLIDKLNEMKIDVDELTKLYNDMFMEASLSPDYQGVPYSASNPITKQEVISSNPELSNLKKSEWLKPAQVNANSPIQVMPSYSNFNESANSQDVNTDIKDGDVKYPDLDMPTAEQILTPYKSFFPELQNFTMPFRNAQCPVWDIDIPYMNFRGGIDSHCTLIEENRDVIESIFVLVWSFLALRRLLSA</sequence>